<keyword evidence="4" id="KW-0067">ATP-binding</keyword>
<dbReference type="InterPro" id="IPR057135">
    <property type="entry name" value="At4g27190-like_LRR"/>
</dbReference>
<dbReference type="InterPro" id="IPR032675">
    <property type="entry name" value="LRR_dom_sf"/>
</dbReference>
<dbReference type="InterPro" id="IPR050905">
    <property type="entry name" value="Plant_NBS-LRR"/>
</dbReference>
<keyword evidence="2" id="KW-0547">Nucleotide-binding</keyword>
<keyword evidence="8" id="KW-0378">Hydrolase</keyword>
<protein>
    <submittedName>
        <fullName evidence="8">Putative P-loop containing nucleoside triphosphate hydrolase, leucine-rich repeat domain, L</fullName>
    </submittedName>
</protein>
<dbReference type="Pfam" id="PF23247">
    <property type="entry name" value="LRR_RPS2"/>
    <property type="match status" value="9"/>
</dbReference>
<feature type="domain" description="NB-ARC" evidence="6">
    <location>
        <begin position="157"/>
        <end position="320"/>
    </location>
</feature>
<dbReference type="EMBL" id="PSQE01000001">
    <property type="protein sequence ID" value="RHN78292.1"/>
    <property type="molecule type" value="Genomic_DNA"/>
</dbReference>
<evidence type="ECO:0000256" key="2">
    <source>
        <dbReference type="ARBA" id="ARBA00022741"/>
    </source>
</evidence>
<evidence type="ECO:0000259" key="6">
    <source>
        <dbReference type="Pfam" id="PF00931"/>
    </source>
</evidence>
<dbReference type="SUPFAM" id="SSF52058">
    <property type="entry name" value="L domain-like"/>
    <property type="match status" value="3"/>
</dbReference>
<dbReference type="GO" id="GO:0043531">
    <property type="term" value="F:ADP binding"/>
    <property type="evidence" value="ECO:0007669"/>
    <property type="project" value="InterPro"/>
</dbReference>
<feature type="domain" description="Disease resistance protein At4g27190-like leucine-rich repeats" evidence="7">
    <location>
        <begin position="1793"/>
        <end position="1927"/>
    </location>
</feature>
<dbReference type="InterPro" id="IPR042197">
    <property type="entry name" value="Apaf_helical"/>
</dbReference>
<dbReference type="Gene3D" id="3.80.10.10">
    <property type="entry name" value="Ribonuclease Inhibitor"/>
    <property type="match status" value="9"/>
</dbReference>
<feature type="coiled-coil region" evidence="5">
    <location>
        <begin position="33"/>
        <end position="60"/>
    </location>
</feature>
<dbReference type="SUPFAM" id="SSF52047">
    <property type="entry name" value="RNI-like"/>
    <property type="match status" value="7"/>
</dbReference>
<evidence type="ECO:0000256" key="4">
    <source>
        <dbReference type="ARBA" id="ARBA00022840"/>
    </source>
</evidence>
<feature type="domain" description="Disease resistance protein At4g27190-like leucine-rich repeats" evidence="7">
    <location>
        <begin position="1277"/>
        <end position="1417"/>
    </location>
</feature>
<comment type="similarity">
    <text evidence="1">Belongs to the disease resistance NB-LRR family.</text>
</comment>
<feature type="domain" description="Disease resistance protein At4g27190-like leucine-rich repeats" evidence="7">
    <location>
        <begin position="2067"/>
        <end position="2217"/>
    </location>
</feature>
<reference evidence="8" key="1">
    <citation type="journal article" date="2018" name="Nat. Plants">
        <title>Whole-genome landscape of Medicago truncatula symbiotic genes.</title>
        <authorList>
            <person name="Pecrix Y."/>
            <person name="Gamas P."/>
            <person name="Carrere S."/>
        </authorList>
    </citation>
    <scope>NUCLEOTIDE SEQUENCE</scope>
    <source>
        <tissue evidence="8">Leaves</tissue>
    </source>
</reference>
<dbReference type="SUPFAM" id="SSF52540">
    <property type="entry name" value="P-loop containing nucleoside triphosphate hydrolases"/>
    <property type="match status" value="1"/>
</dbReference>
<dbReference type="PRINTS" id="PR00364">
    <property type="entry name" value="DISEASERSIST"/>
</dbReference>
<proteinExistence type="inferred from homology"/>
<evidence type="ECO:0000256" key="1">
    <source>
        <dbReference type="ARBA" id="ARBA00008894"/>
    </source>
</evidence>
<dbReference type="Pfam" id="PF00931">
    <property type="entry name" value="NB-ARC"/>
    <property type="match status" value="1"/>
</dbReference>
<dbReference type="Proteomes" id="UP000265566">
    <property type="component" value="Chromosome 1"/>
</dbReference>
<feature type="domain" description="Disease resistance protein At4g27190-like leucine-rich repeats" evidence="7">
    <location>
        <begin position="2849"/>
        <end position="2966"/>
    </location>
</feature>
<evidence type="ECO:0000259" key="7">
    <source>
        <dbReference type="Pfam" id="PF23247"/>
    </source>
</evidence>
<accession>A0A396JLP1</accession>
<dbReference type="InterPro" id="IPR027417">
    <property type="entry name" value="P-loop_NTPase"/>
</dbReference>
<sequence>MEILISVVAKIAEYTVVPFGRQASYLIFYKGNFKTLKDNVEDLEATRERMNHLVEGETQNGKVIEKDVLNWLDKVNEVIEKANGLQNDPRNANVSCSAWPFPNLILRHQLSRKATKIAKDVVQVQGKGIFDQVGYLPPLDVVASSSTRDREKYDTRESLKEDIVKALADSTCNIGVYGLGGVGKTTLVEKVAQIAKEHKLFDRVVETEVSKNQDIKRIQGEIADSLGLRLEEETNRGRAERLRQRIKMEKSILIILDNIWTILVLKEVGIPVGDEHNGCKLLMTSRDQEVLLQMDVPKEFTFKVELMSENETWSLFQFMAGDVVKDSNLKDLPFQVARKCEGLPLRVVIVARAMKNKRDVQLWKDALRKLQSNDHIEMDPGTYSALELSYNSLESDEMRALFLLFALMLCESIEYFLKVSMGLDILKHINVIDNARNDMDDARNVIDDARNRLYTIIKSLEARCLLLEVKTDGIIQMHDFVRDFAISVARRDKHLLLREQSDKEWPHKDFFERCTQIVLYRCDMHEIPQTIDCPNIKLFILFSKNQSLEIPDTFFKGMRSLRVLDLTYLNLLSLPTSFRLLKDLQTLCLDQCILENMDALEALQNLEILSLLKSSMIKLPREIGRLTQLRMLDLSHSGIEVVPPNIISSLTKLEELYMGNTSINWQDVNLTVQNENASIAELRKLSNLKALELQIRETWMLPRDLQLVFEKLERYKIAIGDVWDWSDIKDGTLKTLMLKLGTNIHLEHGIKALIKGVENLYLDDVDGIQNVLPHLNREGFTLLKHLHVQNNTNLNHIVDNKERNQIHASFPMLETLVLLNLRNLEHICHGQPSVASFGSLSVIKVKNCVQLKYLFSFTMVKGLSHLCKIEVCECNSMKEIVFRDNNSSANNDITDEKIEFLQLRSLTLEHLETLDNFTSDYLTHHRSKEKYQGLEPYAYTTPFFNAQVAFSNLDTLKLSSLLNLNQIWDDNHQSMCNLTSLIVDNCVGLKYLFSSSLVESFMNLRHLEISNCHMMEEIIAKNDGNNALREVHFLKLEKIILKDMDNLKTIWHHQFETSKMLEVNNCKKIVVVFPSSLQNTYNELEKLEVKNCALVEEIFELTFNQNNSEEVMTQLKEVTLDGLLKLKKIWSGDPQGILSFQNLINVQLKGCARLEYLLPLSVATRCSHLKELWIRDCYNMKQIVAEEKESSVNAAPIFEFNQLSTLLLWSLYKLNGFYAGNHTLACPSLRNINVARCTKLKLFTTLSTRSSNFRDGKHSVLTKQPLFIAEEVIPNLEALRMGQADADMILQTQNSSSLFSKMTVIGLSDYESEEARFPYWFLENVHTLESLVVQWSCFKKIFQDKGEITEKTHPHIKRLSLNQLPKLQHICEEGSQIDPVLEFLEHLVVDSCSSLINLMPSSVTLNHLRRLEIIKCNGLKYLITTPTARSLDKLTVLKIKDCNSLDEVVTGVENVDIAFMSLQILMLECLPSLIKFCSIKCFMKFPSLEKVIVGECPRMKIFSAGNTSTPILRKVKIAEIDSEWHWKGNLNDTIYNMFQDKVGFGSFKHLKLSEYPDLKEFWYGRLEHKAFRSLKHLVVHKCDFLSDVLFQPNLVGVLMNLEELDVKDCNSLEAVFDLKGEFTEEIAVQNSTQLKKLKLFNLPKLKHVWKEDPHYTMRFENLSDVSVVDCKSLISLFPFSVARDMMQLQSLRVRSCGIQEIVKEEEATKEIVKFVFLQLTSIILQYLPKLKAFFVGAHSLQCKSLKTINLFGCPKIELFKAEPLRHRESSNNDELNISTNQPLFVIEEVLANVENLHLNDKDFGMILQSQYSGVQFNNIKHISVCEFYNEEATFPYWFLKDVPNLETLLVEWSSFTEIFQGEQIIRTEKEPEIIPQLRKLTLRNLTRLQCICKEGVQIDPVLHFVKSIRVHQCSSLIMLVPSSVTFSYMTNLEVTNCNGLKNLITHSTAKSLVKLTTMKIKMCNWLEDIVNGKEDETNEIVFCSLQILELISLQRLCRFCSCPCPIKFPLLEVVVVKECPRMELFSLGVANTTNLQNVQTDEGNHWEGDLNRTIKKMFCDKVGFGSFKHLKLSEYPELKEFWYGQLEHNAYRSLKHLVVHKCGFLSDVLFQPNLLEVLMNLKELDVEDCNSLEAVFDLKDEFAKEIVVQNSSQLKKLKLSNLPKLRHVWKEDPHNTMRFQNLSDVSVVGCNSLISLFPLSVARDLMQLQSLQVIKCGIQEIVAKEEGTDEMVKFVFPHLTFIKLNNLTKLKAFFVGVHSLQCKSLKTINLFGCPKIELFKAETLRHQESSRNDVLNISTYQPLFVNEDVRVLANVESLSLNKKDFGMILKSQYSRVQFNNIKHITVCEFYNEEATFPYWFLKDVPNLETLLVEWSSFMEIFQGEQIIRTEKEPEIIPQLRKLTLWNLTRLQCICKEGVQIDPVLHFLESIWVYQCSSLIMLVPSSVTFSYMTNLEVTNCNGLKNLITHSTAKSLVKLTIMKIKMCNWLEDIVNGKEDETNEIVFCSLQTLELISSQRLCRFCSCPCPIKFPLLEVVVVKECPRMELFSLGVTNTTNLQNVQTDEGNHWEGDLNRTIKKMFCDKVAFGKFKYLALSDYPELKDVWYGQLHCNVFCNLKHLVVERCDFLSHVLFPSNVMQVLQSLEELEVKDCDSLEAVFDVKGMKSQEILIKESTQLKRLSLSTLPKLKHIWNEDSHEIISFGNLHKVDVSMCQSLLYVFPYSLCPDLGHLEMLDISSCGVKEIVAMEETVSMEIQFNFPQLKIMALRRLSNLKSFYEGKHTLDCPLLNTFNVYRCEALRMFSFSNSDFQQPYLVDENQAMLFQQPLFCIEKLSPNLEELAVNGADMLGILNGYCQENIFHKVKYLRLQCFDETPTILLDDFHTIFPNIETFQVRNSSFETLFPTKGTTSYLSLQMSNQIRKLFVFEMEKLEHIWQEDFPLNHPLFQYLEDLRVLNCPSLISLVLSSTSFTNLTYLKVDNCKELIYLIPYSTAKSLVQLKTLKIMNCEKMLDVVKTDEEKAEENIVFENLEYLEFTSLSSLRSFCCGKQAFIFPSLLSFIVKGCPQMKIFSSALTVAPCLTKINVGEKNMRWKGDLNTTIEQMFKEKSRILINMLNETIIYPRTFSLKKIYPHICKTQETCEK</sequence>
<comment type="caution">
    <text evidence="8">The sequence shown here is derived from an EMBL/GenBank/DDBJ whole genome shotgun (WGS) entry which is preliminary data.</text>
</comment>
<feature type="domain" description="Disease resistance protein At4g27190-like leucine-rich repeats" evidence="7">
    <location>
        <begin position="753"/>
        <end position="875"/>
    </location>
</feature>
<keyword evidence="5" id="KW-0175">Coiled coil</keyword>
<feature type="domain" description="Disease resistance protein At4g27190-like leucine-rich repeats" evidence="7">
    <location>
        <begin position="2316"/>
        <end position="2449"/>
    </location>
</feature>
<dbReference type="GO" id="GO:0006952">
    <property type="term" value="P:defense response"/>
    <property type="evidence" value="ECO:0007669"/>
    <property type="project" value="UniProtKB-KW"/>
</dbReference>
<name>A0A396JLP1_MEDTR</name>
<dbReference type="PANTHER" id="PTHR33463">
    <property type="entry name" value="NB-ARC DOMAIN-CONTAINING PROTEIN-RELATED"/>
    <property type="match status" value="1"/>
</dbReference>
<evidence type="ECO:0000313" key="8">
    <source>
        <dbReference type="EMBL" id="RHN78292.1"/>
    </source>
</evidence>
<dbReference type="GO" id="GO:0005524">
    <property type="term" value="F:ATP binding"/>
    <property type="evidence" value="ECO:0007669"/>
    <property type="project" value="UniProtKB-KW"/>
</dbReference>
<dbReference type="PANTHER" id="PTHR33463:SF198">
    <property type="entry name" value="RPP4C3"/>
    <property type="match status" value="1"/>
</dbReference>
<organism evidence="8">
    <name type="scientific">Medicago truncatula</name>
    <name type="common">Barrel medic</name>
    <name type="synonym">Medicago tribuloides</name>
    <dbReference type="NCBI Taxonomy" id="3880"/>
    <lineage>
        <taxon>Eukaryota</taxon>
        <taxon>Viridiplantae</taxon>
        <taxon>Streptophyta</taxon>
        <taxon>Embryophyta</taxon>
        <taxon>Tracheophyta</taxon>
        <taxon>Spermatophyta</taxon>
        <taxon>Magnoliopsida</taxon>
        <taxon>eudicotyledons</taxon>
        <taxon>Gunneridae</taxon>
        <taxon>Pentapetalae</taxon>
        <taxon>rosids</taxon>
        <taxon>fabids</taxon>
        <taxon>Fabales</taxon>
        <taxon>Fabaceae</taxon>
        <taxon>Papilionoideae</taxon>
        <taxon>50 kb inversion clade</taxon>
        <taxon>NPAAA clade</taxon>
        <taxon>Hologalegina</taxon>
        <taxon>IRL clade</taxon>
        <taxon>Trifolieae</taxon>
        <taxon>Medicago</taxon>
    </lineage>
</organism>
<gene>
    <name evidence="8" type="ORF">MtrunA17_Chr1g0163891</name>
</gene>
<dbReference type="GO" id="GO:0016787">
    <property type="term" value="F:hydrolase activity"/>
    <property type="evidence" value="ECO:0007669"/>
    <property type="project" value="UniProtKB-KW"/>
</dbReference>
<evidence type="ECO:0000256" key="5">
    <source>
        <dbReference type="SAM" id="Coils"/>
    </source>
</evidence>
<dbReference type="Gene3D" id="1.10.8.430">
    <property type="entry name" value="Helical domain of apoptotic protease-activating factors"/>
    <property type="match status" value="1"/>
</dbReference>
<evidence type="ECO:0000256" key="3">
    <source>
        <dbReference type="ARBA" id="ARBA00022821"/>
    </source>
</evidence>
<dbReference type="Gene3D" id="3.40.50.300">
    <property type="entry name" value="P-loop containing nucleotide triphosphate hydrolases"/>
    <property type="match status" value="1"/>
</dbReference>
<feature type="domain" description="Disease resistance protein At4g27190-like leucine-rich repeats" evidence="7">
    <location>
        <begin position="2590"/>
        <end position="2739"/>
    </location>
</feature>
<dbReference type="Gramene" id="rna1828">
    <property type="protein sequence ID" value="RHN78292.1"/>
    <property type="gene ID" value="gene1828"/>
</dbReference>
<feature type="domain" description="Disease resistance protein At4g27190-like leucine-rich repeats" evidence="7">
    <location>
        <begin position="1055"/>
        <end position="1177"/>
    </location>
</feature>
<dbReference type="InterPro" id="IPR002182">
    <property type="entry name" value="NB-ARC"/>
</dbReference>
<feature type="domain" description="Disease resistance protein At4g27190-like leucine-rich repeats" evidence="7">
    <location>
        <begin position="1547"/>
        <end position="1697"/>
    </location>
</feature>
<keyword evidence="3" id="KW-0611">Plant defense</keyword>